<keyword evidence="3" id="KW-1185">Reference proteome</keyword>
<name>A6W8R0_KINRD</name>
<evidence type="ECO:0000313" key="2">
    <source>
        <dbReference type="EMBL" id="ABS03199.1"/>
    </source>
</evidence>
<feature type="region of interest" description="Disordered" evidence="1">
    <location>
        <begin position="1"/>
        <end position="27"/>
    </location>
</feature>
<accession>A6W8R0</accession>
<gene>
    <name evidence="2" type="ordered locus">Krad_1713</name>
</gene>
<dbReference type="STRING" id="266940.Krad_1713"/>
<evidence type="ECO:0000256" key="1">
    <source>
        <dbReference type="SAM" id="MobiDB-lite"/>
    </source>
</evidence>
<sequence length="98" mass="10063">MTTGGGLLRGGPIRRQSSSAHPTAEEAVMHGTFTKDGVTKVAQDPAHRTLLIFTGWGEVDPATLKGASLAAAVEAAGVPNEGTADDKRVALRKATQPS</sequence>
<dbReference type="Proteomes" id="UP000001116">
    <property type="component" value="Chromosome"/>
</dbReference>
<organism evidence="2 3">
    <name type="scientific">Kineococcus radiotolerans (strain ATCC BAA-149 / DSM 14245 / SRS30216)</name>
    <dbReference type="NCBI Taxonomy" id="266940"/>
    <lineage>
        <taxon>Bacteria</taxon>
        <taxon>Bacillati</taxon>
        <taxon>Actinomycetota</taxon>
        <taxon>Actinomycetes</taxon>
        <taxon>Kineosporiales</taxon>
        <taxon>Kineosporiaceae</taxon>
        <taxon>Kineococcus</taxon>
    </lineage>
</organism>
<dbReference type="KEGG" id="kra:Krad_1713"/>
<evidence type="ECO:0000313" key="3">
    <source>
        <dbReference type="Proteomes" id="UP000001116"/>
    </source>
</evidence>
<protein>
    <submittedName>
        <fullName evidence="2">Uncharacterized protein</fullName>
    </submittedName>
</protein>
<proteinExistence type="predicted"/>
<dbReference type="EMBL" id="CP000750">
    <property type="protein sequence ID" value="ABS03199.1"/>
    <property type="molecule type" value="Genomic_DNA"/>
</dbReference>
<dbReference type="AlphaFoldDB" id="A6W8R0"/>
<reference evidence="3" key="1">
    <citation type="journal article" date="2008" name="PLoS ONE">
        <title>Survival in nuclear waste, extreme resistance, and potential applications gleaned from the genome sequence of Kineococcus radiotolerans SRS30216.</title>
        <authorList>
            <person name="Bagwell C.E."/>
            <person name="Bhat S."/>
            <person name="Hawkins G.M."/>
            <person name="Smith B.W."/>
            <person name="Biswas T."/>
            <person name="Hoover T.R."/>
            <person name="Saunders E."/>
            <person name="Han C.S."/>
            <person name="Tsodikov O.V."/>
            <person name="Shimkets L.J."/>
        </authorList>
    </citation>
    <scope>NUCLEOTIDE SEQUENCE [LARGE SCALE GENOMIC DNA]</scope>
    <source>
        <strain evidence="3">ATCC BAA-149 / DSM 14245 / SRS30216</strain>
    </source>
</reference>
<dbReference type="HOGENOM" id="CLU_2330011_0_0_11"/>